<dbReference type="CDD" id="cd00158">
    <property type="entry name" value="RHOD"/>
    <property type="match status" value="1"/>
</dbReference>
<evidence type="ECO:0000259" key="2">
    <source>
        <dbReference type="PROSITE" id="PS50206"/>
    </source>
</evidence>
<reference evidence="3 4" key="1">
    <citation type="journal article" date="2019" name="Int. J. Syst. Evol. Microbiol.">
        <title>The Global Catalogue of Microorganisms (GCM) 10K type strain sequencing project: providing services to taxonomists for standard genome sequencing and annotation.</title>
        <authorList>
            <consortium name="The Broad Institute Genomics Platform"/>
            <consortium name="The Broad Institute Genome Sequencing Center for Infectious Disease"/>
            <person name="Wu L."/>
            <person name="Ma J."/>
        </authorList>
    </citation>
    <scope>NUCLEOTIDE SEQUENCE [LARGE SCALE GENOMIC DNA]</scope>
    <source>
        <strain evidence="3 4">JCM 15577</strain>
    </source>
</reference>
<protein>
    <submittedName>
        <fullName evidence="3">Rhodanese-like domain-containing protein</fullName>
    </submittedName>
</protein>
<dbReference type="InterPro" id="IPR052367">
    <property type="entry name" value="Thiosulfate_ST/Rhodanese-like"/>
</dbReference>
<evidence type="ECO:0000313" key="3">
    <source>
        <dbReference type="EMBL" id="GAA1690864.1"/>
    </source>
</evidence>
<evidence type="ECO:0000256" key="1">
    <source>
        <dbReference type="SAM" id="SignalP"/>
    </source>
</evidence>
<dbReference type="Gene3D" id="3.40.250.10">
    <property type="entry name" value="Rhodanese-like domain"/>
    <property type="match status" value="1"/>
</dbReference>
<dbReference type="PANTHER" id="PTHR45431">
    <property type="entry name" value="RHODANESE-LIKE DOMAIN-CONTAINING PROTEIN 15, CHLOROPLASTIC"/>
    <property type="match status" value="1"/>
</dbReference>
<dbReference type="PROSITE" id="PS51257">
    <property type="entry name" value="PROKAR_LIPOPROTEIN"/>
    <property type="match status" value="1"/>
</dbReference>
<dbReference type="Proteomes" id="UP001501690">
    <property type="component" value="Unassembled WGS sequence"/>
</dbReference>
<dbReference type="SUPFAM" id="SSF52821">
    <property type="entry name" value="Rhodanese/Cell cycle control phosphatase"/>
    <property type="match status" value="1"/>
</dbReference>
<dbReference type="InterPro" id="IPR001763">
    <property type="entry name" value="Rhodanese-like_dom"/>
</dbReference>
<name>A0ABN2HNN3_9MICO</name>
<dbReference type="SMART" id="SM00450">
    <property type="entry name" value="RHOD"/>
    <property type="match status" value="1"/>
</dbReference>
<accession>A0ABN2HNN3</accession>
<keyword evidence="1" id="KW-0732">Signal</keyword>
<organism evidence="3 4">
    <name type="scientific">Microbacterium sediminicola</name>
    <dbReference type="NCBI Taxonomy" id="415210"/>
    <lineage>
        <taxon>Bacteria</taxon>
        <taxon>Bacillati</taxon>
        <taxon>Actinomycetota</taxon>
        <taxon>Actinomycetes</taxon>
        <taxon>Micrococcales</taxon>
        <taxon>Microbacteriaceae</taxon>
        <taxon>Microbacterium</taxon>
    </lineage>
</organism>
<dbReference type="Pfam" id="PF00581">
    <property type="entry name" value="Rhodanese"/>
    <property type="match status" value="1"/>
</dbReference>
<feature type="chain" id="PRO_5046844915" evidence="1">
    <location>
        <begin position="23"/>
        <end position="123"/>
    </location>
</feature>
<keyword evidence="4" id="KW-1185">Reference proteome</keyword>
<dbReference type="InterPro" id="IPR036873">
    <property type="entry name" value="Rhodanese-like_dom_sf"/>
</dbReference>
<dbReference type="PANTHER" id="PTHR45431:SF3">
    <property type="entry name" value="RHODANESE-LIKE DOMAIN-CONTAINING PROTEIN 15, CHLOROPLASTIC"/>
    <property type="match status" value="1"/>
</dbReference>
<comment type="caution">
    <text evidence="3">The sequence shown here is derived from an EMBL/GenBank/DDBJ whole genome shotgun (WGS) entry which is preliminary data.</text>
</comment>
<sequence>MRRIRLLFAALAAVLLATSLVACSSAGSSIEVTSDTVIIDVRTPSEYAAGHLAGAVNVNLQSGTFTDDIAAYPVDGTYVVYCKSGNRSSQAVAAMDQLGFTDVTDAGGVSAASSATGLPIVTD</sequence>
<dbReference type="RefSeq" id="WP_344068733.1">
    <property type="nucleotide sequence ID" value="NZ_BAAAPL010000001.1"/>
</dbReference>
<evidence type="ECO:0000313" key="4">
    <source>
        <dbReference type="Proteomes" id="UP001501690"/>
    </source>
</evidence>
<feature type="signal peptide" evidence="1">
    <location>
        <begin position="1"/>
        <end position="22"/>
    </location>
</feature>
<dbReference type="EMBL" id="BAAAPL010000001">
    <property type="protein sequence ID" value="GAA1690864.1"/>
    <property type="molecule type" value="Genomic_DNA"/>
</dbReference>
<proteinExistence type="predicted"/>
<dbReference type="PROSITE" id="PS50206">
    <property type="entry name" value="RHODANESE_3"/>
    <property type="match status" value="1"/>
</dbReference>
<feature type="domain" description="Rhodanese" evidence="2">
    <location>
        <begin position="32"/>
        <end position="121"/>
    </location>
</feature>
<gene>
    <name evidence="3" type="ORF">GCM10009808_04770</name>
</gene>